<feature type="domain" description="FHA" evidence="1">
    <location>
        <begin position="27"/>
        <end position="83"/>
    </location>
</feature>
<evidence type="ECO:0000313" key="2">
    <source>
        <dbReference type="EMBL" id="KAA3681754.1"/>
    </source>
</evidence>
<dbReference type="Pfam" id="PF00498">
    <property type="entry name" value="FHA"/>
    <property type="match status" value="1"/>
</dbReference>
<dbReference type="InterPro" id="IPR000253">
    <property type="entry name" value="FHA_dom"/>
</dbReference>
<dbReference type="Gene3D" id="2.60.200.20">
    <property type="match status" value="1"/>
</dbReference>
<proteinExistence type="predicted"/>
<protein>
    <recommendedName>
        <fullName evidence="1">FHA domain-containing protein</fullName>
    </recommendedName>
</protein>
<name>A0A5J4P1J9_9TREM</name>
<dbReference type="Proteomes" id="UP000324629">
    <property type="component" value="Unassembled WGS sequence"/>
</dbReference>
<feature type="non-terminal residue" evidence="2">
    <location>
        <position position="86"/>
    </location>
</feature>
<dbReference type="AlphaFoldDB" id="A0A5J4P1J9"/>
<evidence type="ECO:0000259" key="1">
    <source>
        <dbReference type="PROSITE" id="PS50006"/>
    </source>
</evidence>
<comment type="caution">
    <text evidence="2">The sequence shown here is derived from an EMBL/GenBank/DDBJ whole genome shotgun (WGS) entry which is preliminary data.</text>
</comment>
<keyword evidence="3" id="KW-1185">Reference proteome</keyword>
<dbReference type="SUPFAM" id="SSF49879">
    <property type="entry name" value="SMAD/FHA domain"/>
    <property type="match status" value="1"/>
</dbReference>
<dbReference type="InterPro" id="IPR008984">
    <property type="entry name" value="SMAD_FHA_dom_sf"/>
</dbReference>
<gene>
    <name evidence="2" type="ORF">DEA37_0002008</name>
</gene>
<sequence>MPLSGYIVVIRQDGVEGPTCEWCSWKCTIGRDPSCDISINLPTVAPVHCSLELLKNGLVQATSQLEDRFSMLINGVPLKGTCILSN</sequence>
<organism evidence="2 3">
    <name type="scientific">Paragonimus westermani</name>
    <dbReference type="NCBI Taxonomy" id="34504"/>
    <lineage>
        <taxon>Eukaryota</taxon>
        <taxon>Metazoa</taxon>
        <taxon>Spiralia</taxon>
        <taxon>Lophotrochozoa</taxon>
        <taxon>Platyhelminthes</taxon>
        <taxon>Trematoda</taxon>
        <taxon>Digenea</taxon>
        <taxon>Plagiorchiida</taxon>
        <taxon>Troglotremata</taxon>
        <taxon>Troglotrematidae</taxon>
        <taxon>Paragonimus</taxon>
    </lineage>
</organism>
<dbReference type="PROSITE" id="PS50006">
    <property type="entry name" value="FHA_DOMAIN"/>
    <property type="match status" value="1"/>
</dbReference>
<evidence type="ECO:0000313" key="3">
    <source>
        <dbReference type="Proteomes" id="UP000324629"/>
    </source>
</evidence>
<dbReference type="EMBL" id="QNGE01000135">
    <property type="protein sequence ID" value="KAA3681754.1"/>
    <property type="molecule type" value="Genomic_DNA"/>
</dbReference>
<accession>A0A5J4P1J9</accession>
<reference evidence="2 3" key="1">
    <citation type="journal article" date="2019" name="Gigascience">
        <title>Whole-genome sequence of the oriental lung fluke Paragonimus westermani.</title>
        <authorList>
            <person name="Oey H."/>
            <person name="Zakrzewski M."/>
            <person name="Narain K."/>
            <person name="Devi K.R."/>
            <person name="Agatsuma T."/>
            <person name="Nawaratna S."/>
            <person name="Gobert G.N."/>
            <person name="Jones M.K."/>
            <person name="Ragan M.A."/>
            <person name="McManus D.P."/>
            <person name="Krause L."/>
        </authorList>
    </citation>
    <scope>NUCLEOTIDE SEQUENCE [LARGE SCALE GENOMIC DNA]</scope>
    <source>
        <strain evidence="2 3">IND2009</strain>
    </source>
</reference>